<dbReference type="Proteomes" id="UP000001542">
    <property type="component" value="Unassembled WGS sequence"/>
</dbReference>
<gene>
    <name evidence="2" type="ORF">TVAG_434030</name>
</gene>
<dbReference type="VEuPathDB" id="TrichDB:TVAGG3_0375810"/>
<evidence type="ECO:0000256" key="1">
    <source>
        <dbReference type="SAM" id="MobiDB-lite"/>
    </source>
</evidence>
<proteinExistence type="predicted"/>
<organism evidence="2 3">
    <name type="scientific">Trichomonas vaginalis (strain ATCC PRA-98 / G3)</name>
    <dbReference type="NCBI Taxonomy" id="412133"/>
    <lineage>
        <taxon>Eukaryota</taxon>
        <taxon>Metamonada</taxon>
        <taxon>Parabasalia</taxon>
        <taxon>Trichomonadida</taxon>
        <taxon>Trichomonadidae</taxon>
        <taxon>Trichomonas</taxon>
    </lineage>
</organism>
<feature type="compositionally biased region" description="Polar residues" evidence="1">
    <location>
        <begin position="71"/>
        <end position="84"/>
    </location>
</feature>
<dbReference type="InParanoid" id="A2DSI6"/>
<feature type="region of interest" description="Disordered" evidence="1">
    <location>
        <begin position="62"/>
        <end position="129"/>
    </location>
</feature>
<sequence>MVTNGSAFILTDADNLLAEYEIVAPNNTDEYNQKNSMQIVRTASQNDALMAIQNKLNEEIQKKARERLSDATMSTEQFKPTPLSNEEGKGITSQSSINIPSYITDALRPSDDESSSSSELSIAKLGSDL</sequence>
<feature type="compositionally biased region" description="Polar residues" evidence="1">
    <location>
        <begin position="91"/>
        <end position="101"/>
    </location>
</feature>
<dbReference type="EMBL" id="DS113240">
    <property type="protein sequence ID" value="EAY16566.1"/>
    <property type="molecule type" value="Genomic_DNA"/>
</dbReference>
<dbReference type="AlphaFoldDB" id="A2DSI6"/>
<dbReference type="RefSeq" id="XP_001328789.1">
    <property type="nucleotide sequence ID" value="XM_001328754.1"/>
</dbReference>
<evidence type="ECO:0000313" key="2">
    <source>
        <dbReference type="EMBL" id="EAY16566.1"/>
    </source>
</evidence>
<dbReference type="VEuPathDB" id="TrichDB:TVAG_434030"/>
<reference evidence="2" key="1">
    <citation type="submission" date="2006-10" db="EMBL/GenBank/DDBJ databases">
        <authorList>
            <person name="Amadeo P."/>
            <person name="Zhao Q."/>
            <person name="Wortman J."/>
            <person name="Fraser-Liggett C."/>
            <person name="Carlton J."/>
        </authorList>
    </citation>
    <scope>NUCLEOTIDE SEQUENCE</scope>
    <source>
        <strain evidence="2">G3</strain>
    </source>
</reference>
<name>A2DSI6_TRIV3</name>
<keyword evidence="3" id="KW-1185">Reference proteome</keyword>
<accession>A2DSI6</accession>
<dbReference type="KEGG" id="tva:75652076"/>
<reference evidence="2" key="2">
    <citation type="journal article" date="2007" name="Science">
        <title>Draft genome sequence of the sexually transmitted pathogen Trichomonas vaginalis.</title>
        <authorList>
            <person name="Carlton J.M."/>
            <person name="Hirt R.P."/>
            <person name="Silva J.C."/>
            <person name="Delcher A.L."/>
            <person name="Schatz M."/>
            <person name="Zhao Q."/>
            <person name="Wortman J.R."/>
            <person name="Bidwell S.L."/>
            <person name="Alsmark U.C.M."/>
            <person name="Besteiro S."/>
            <person name="Sicheritz-Ponten T."/>
            <person name="Noel C.J."/>
            <person name="Dacks J.B."/>
            <person name="Foster P.G."/>
            <person name="Simillion C."/>
            <person name="Van de Peer Y."/>
            <person name="Miranda-Saavedra D."/>
            <person name="Barton G.J."/>
            <person name="Westrop G.D."/>
            <person name="Mueller S."/>
            <person name="Dessi D."/>
            <person name="Fiori P.L."/>
            <person name="Ren Q."/>
            <person name="Paulsen I."/>
            <person name="Zhang H."/>
            <person name="Bastida-Corcuera F.D."/>
            <person name="Simoes-Barbosa A."/>
            <person name="Brown M.T."/>
            <person name="Hayes R.D."/>
            <person name="Mukherjee M."/>
            <person name="Okumura C.Y."/>
            <person name="Schneider R."/>
            <person name="Smith A.J."/>
            <person name="Vanacova S."/>
            <person name="Villalvazo M."/>
            <person name="Haas B.J."/>
            <person name="Pertea M."/>
            <person name="Feldblyum T.V."/>
            <person name="Utterback T.R."/>
            <person name="Shu C.L."/>
            <person name="Osoegawa K."/>
            <person name="de Jong P.J."/>
            <person name="Hrdy I."/>
            <person name="Horvathova L."/>
            <person name="Zubacova Z."/>
            <person name="Dolezal P."/>
            <person name="Malik S.B."/>
            <person name="Logsdon J.M. Jr."/>
            <person name="Henze K."/>
            <person name="Gupta A."/>
            <person name="Wang C.C."/>
            <person name="Dunne R.L."/>
            <person name="Upcroft J.A."/>
            <person name="Upcroft P."/>
            <person name="White O."/>
            <person name="Salzberg S.L."/>
            <person name="Tang P."/>
            <person name="Chiu C.-H."/>
            <person name="Lee Y.-S."/>
            <person name="Embley T.M."/>
            <person name="Coombs G.H."/>
            <person name="Mottram J.C."/>
            <person name="Tachezy J."/>
            <person name="Fraser-Liggett C.M."/>
            <person name="Johnson P.J."/>
        </authorList>
    </citation>
    <scope>NUCLEOTIDE SEQUENCE [LARGE SCALE GENOMIC DNA]</scope>
    <source>
        <strain evidence="2">G3</strain>
    </source>
</reference>
<protein>
    <submittedName>
        <fullName evidence="2">Uncharacterized protein</fullName>
    </submittedName>
</protein>
<evidence type="ECO:0000313" key="3">
    <source>
        <dbReference type="Proteomes" id="UP000001542"/>
    </source>
</evidence>